<evidence type="ECO:0000313" key="2">
    <source>
        <dbReference type="Proteomes" id="UP000009097"/>
    </source>
</evidence>
<reference evidence="1" key="2">
    <citation type="journal article" date="2010" name="Nature">
        <title>Comparative genomics reveals mobile pathogenicity chromosomes in Fusarium.</title>
        <authorList>
            <person name="Ma L.J."/>
            <person name="van der Does H.C."/>
            <person name="Borkovich K.A."/>
            <person name="Coleman J.J."/>
            <person name="Daboussi M.J."/>
            <person name="Di Pietro A."/>
            <person name="Dufresne M."/>
            <person name="Freitag M."/>
            <person name="Grabherr M."/>
            <person name="Henrissat B."/>
            <person name="Houterman P.M."/>
            <person name="Kang S."/>
            <person name="Shim W.B."/>
            <person name="Woloshuk C."/>
            <person name="Xie X."/>
            <person name="Xu J.R."/>
            <person name="Antoniw J."/>
            <person name="Baker S.E."/>
            <person name="Bluhm B.H."/>
            <person name="Breakspear A."/>
            <person name="Brown D.W."/>
            <person name="Butchko R.A."/>
            <person name="Chapman S."/>
            <person name="Coulson R."/>
            <person name="Coutinho P.M."/>
            <person name="Danchin E.G."/>
            <person name="Diener A."/>
            <person name="Gale L.R."/>
            <person name="Gardiner D.M."/>
            <person name="Goff S."/>
            <person name="Hammond-Kosack K.E."/>
            <person name="Hilburn K."/>
            <person name="Hua-Van A."/>
            <person name="Jonkers W."/>
            <person name="Kazan K."/>
            <person name="Kodira C.D."/>
            <person name="Koehrsen M."/>
            <person name="Kumar L."/>
            <person name="Lee Y.H."/>
            <person name="Li L."/>
            <person name="Manners J.M."/>
            <person name="Miranda-Saavedra D."/>
            <person name="Mukherjee M."/>
            <person name="Park G."/>
            <person name="Park J."/>
            <person name="Park S.Y."/>
            <person name="Proctor R.H."/>
            <person name="Regev A."/>
            <person name="Ruiz-Roldan M.C."/>
            <person name="Sain D."/>
            <person name="Sakthikumar S."/>
            <person name="Sykes S."/>
            <person name="Schwartz D.C."/>
            <person name="Turgeon B.G."/>
            <person name="Wapinski I."/>
            <person name="Yoder O."/>
            <person name="Young S."/>
            <person name="Zeng Q."/>
            <person name="Zhou S."/>
            <person name="Galagan J."/>
            <person name="Cuomo C.A."/>
            <person name="Kistler H.C."/>
            <person name="Rep M."/>
        </authorList>
    </citation>
    <scope>NUCLEOTIDE SEQUENCE [LARGE SCALE GENOMIC DNA]</scope>
    <source>
        <strain evidence="1">4287</strain>
    </source>
</reference>
<dbReference type="Proteomes" id="UP000009097">
    <property type="component" value="Unassembled WGS sequence"/>
</dbReference>
<organism evidence="1 2">
    <name type="scientific">Fusarium oxysporum f. sp. lycopersici (strain 4287 / CBS 123668 / FGSC 9935 / NRRL 34936)</name>
    <name type="common">Fusarium vascular wilt of tomato</name>
    <dbReference type="NCBI Taxonomy" id="426428"/>
    <lineage>
        <taxon>Eukaryota</taxon>
        <taxon>Fungi</taxon>
        <taxon>Dikarya</taxon>
        <taxon>Ascomycota</taxon>
        <taxon>Pezizomycotina</taxon>
        <taxon>Sordariomycetes</taxon>
        <taxon>Hypocreomycetidae</taxon>
        <taxon>Hypocreales</taxon>
        <taxon>Nectriaceae</taxon>
        <taxon>Fusarium</taxon>
        <taxon>Fusarium oxysporum species complex</taxon>
    </lineage>
</organism>
<dbReference type="KEGG" id="fox:FOXG_18603"/>
<sequence>MRFALHIRKRKCRLLCLSTPIRRDRYELEFKLTLNNLKPPRNLSYLCVTLRRNRNVARALTERDTHAQIRVKGHSSSGYTAAPCVLVSCEVEQGILQTVVTK</sequence>
<dbReference type="RefSeq" id="XP_018237918.1">
    <property type="nucleotide sequence ID" value="XM_018398735.1"/>
</dbReference>
<gene>
    <name evidence="1" type="ORF">FOXG_18603</name>
</gene>
<dbReference type="VEuPathDB" id="FungiDB:FOXG_18603"/>
<dbReference type="AlphaFoldDB" id="A0A0J9ULU7"/>
<protein>
    <submittedName>
        <fullName evidence="1">Uncharacterized protein</fullName>
    </submittedName>
</protein>
<name>A0A0J9ULU7_FUSO4</name>
<reference evidence="1" key="1">
    <citation type="submission" date="2007-04" db="EMBL/GenBank/DDBJ databases">
        <authorList>
            <consortium name="The Broad Institute Genome Sequencing Platform"/>
            <person name="Birren B."/>
            <person name="Lander E."/>
            <person name="Galagan J."/>
            <person name="Nusbaum C."/>
            <person name="Devon K."/>
            <person name="Ma L.-J."/>
            <person name="Jaffe D."/>
            <person name="Butler J."/>
            <person name="Alvarez P."/>
            <person name="Gnerre S."/>
            <person name="Grabherr M."/>
            <person name="Kleber M."/>
            <person name="Mauceli E."/>
            <person name="Brockman W."/>
            <person name="MacCallum I.A."/>
            <person name="Young S."/>
            <person name="LaButti K."/>
            <person name="DeCaprio D."/>
            <person name="Crawford M."/>
            <person name="Koehrsen M."/>
            <person name="Engels R."/>
            <person name="Montgomery P."/>
            <person name="Pearson M."/>
            <person name="Howarth C."/>
            <person name="Larson L."/>
            <person name="White J."/>
            <person name="O'Leary S."/>
            <person name="Kodira C."/>
            <person name="Zeng Q."/>
            <person name="Yandava C."/>
            <person name="Alvarado L."/>
            <person name="Kistler C."/>
            <person name="Shim W.-B."/>
            <person name="Kang S."/>
            <person name="Woloshuk C."/>
        </authorList>
    </citation>
    <scope>NUCLEOTIDE SEQUENCE</scope>
    <source>
        <strain evidence="1">4287</strain>
    </source>
</reference>
<dbReference type="GeneID" id="28959309"/>
<proteinExistence type="predicted"/>
<accession>A0A0J9ULU7</accession>
<evidence type="ECO:0000313" key="1">
    <source>
        <dbReference type="EMBL" id="KNA99872.1"/>
    </source>
</evidence>
<dbReference type="EMBL" id="DS231698">
    <property type="protein sequence ID" value="KNA99872.1"/>
    <property type="molecule type" value="Genomic_DNA"/>
</dbReference>